<gene>
    <name evidence="7" type="primary">msrA</name>
    <name evidence="10" type="ORF">HELGO_WM7381</name>
</gene>
<dbReference type="NCBIfam" id="NF004036">
    <property type="entry name" value="PRK05508.1"/>
    <property type="match status" value="1"/>
</dbReference>
<reference evidence="10" key="1">
    <citation type="submission" date="2020-01" db="EMBL/GenBank/DDBJ databases">
        <authorList>
            <person name="Meier V. D."/>
            <person name="Meier V D."/>
        </authorList>
    </citation>
    <scope>NUCLEOTIDE SEQUENCE</scope>
    <source>
        <strain evidence="10">HLG_WM_MAG_05</strain>
    </source>
</reference>
<evidence type="ECO:0000256" key="8">
    <source>
        <dbReference type="SAM" id="SignalP"/>
    </source>
</evidence>
<dbReference type="GO" id="GO:0033743">
    <property type="term" value="F:peptide-methionine (R)-S-oxide reductase activity"/>
    <property type="evidence" value="ECO:0007669"/>
    <property type="project" value="UniProtKB-EC"/>
</dbReference>
<dbReference type="HAMAP" id="MF_01401">
    <property type="entry name" value="MsrA"/>
    <property type="match status" value="1"/>
</dbReference>
<dbReference type="EMBL" id="CACVAU010000084">
    <property type="protein sequence ID" value="CAA6825566.1"/>
    <property type="molecule type" value="Genomic_DNA"/>
</dbReference>
<dbReference type="GO" id="GO:0008113">
    <property type="term" value="F:peptide-methionine (S)-S-oxide reductase activity"/>
    <property type="evidence" value="ECO:0007669"/>
    <property type="project" value="UniProtKB-UniRule"/>
</dbReference>
<feature type="active site" evidence="7">
    <location>
        <position position="170"/>
    </location>
</feature>
<feature type="chain" id="PRO_5028294680" description="Peptide methionine sulfoxide reductase MsrA" evidence="8">
    <location>
        <begin position="22"/>
        <end position="319"/>
    </location>
</feature>
<dbReference type="InterPro" id="IPR036509">
    <property type="entry name" value="Met_Sox_Rdtase_MsrA_sf"/>
</dbReference>
<accession>A0A6S6UCW6</accession>
<evidence type="ECO:0000256" key="3">
    <source>
        <dbReference type="ARBA" id="ARBA00024679"/>
    </source>
</evidence>
<keyword evidence="8" id="KW-0732">Signal</keyword>
<dbReference type="PANTHER" id="PTHR43774:SF1">
    <property type="entry name" value="PEPTIDE METHIONINE SULFOXIDE REDUCTASE MSRA 2"/>
    <property type="match status" value="1"/>
</dbReference>
<evidence type="ECO:0000313" key="10">
    <source>
        <dbReference type="EMBL" id="CAA6825566.1"/>
    </source>
</evidence>
<evidence type="ECO:0000256" key="2">
    <source>
        <dbReference type="ARBA" id="ARBA00023268"/>
    </source>
</evidence>
<dbReference type="EC" id="1.8.4.11" evidence="7"/>
<feature type="signal peptide" evidence="8">
    <location>
        <begin position="1"/>
        <end position="21"/>
    </location>
</feature>
<evidence type="ECO:0000256" key="4">
    <source>
        <dbReference type="ARBA" id="ARBA00047806"/>
    </source>
</evidence>
<dbReference type="Pfam" id="PF01625">
    <property type="entry name" value="PMSR"/>
    <property type="match status" value="1"/>
</dbReference>
<protein>
    <recommendedName>
        <fullName evidence="7">Peptide methionine sulfoxide reductase MsrA</fullName>
        <shortName evidence="7">Protein-methionine-S-oxide reductase</shortName>
        <ecNumber evidence="7">1.8.4.11</ecNumber>
    </recommendedName>
    <alternativeName>
        <fullName evidence="7">Peptide-methionine (S)-S-oxide reductase</fullName>
        <shortName evidence="7">Peptide Met(O) reductase</shortName>
    </alternativeName>
</protein>
<evidence type="ECO:0000256" key="6">
    <source>
        <dbReference type="ARBA" id="ARBA00048782"/>
    </source>
</evidence>
<dbReference type="Gene3D" id="2.170.150.20">
    <property type="entry name" value="Peptide methionine sulfoxide reductase"/>
    <property type="match status" value="1"/>
</dbReference>
<name>A0A6S6UCW6_9BACT</name>
<dbReference type="SUPFAM" id="SSF55068">
    <property type="entry name" value="Peptide methionine sulfoxide reductase"/>
    <property type="match status" value="1"/>
</dbReference>
<organism evidence="10">
    <name type="scientific">uncultured Sulfurovum sp</name>
    <dbReference type="NCBI Taxonomy" id="269237"/>
    <lineage>
        <taxon>Bacteria</taxon>
        <taxon>Pseudomonadati</taxon>
        <taxon>Campylobacterota</taxon>
        <taxon>Epsilonproteobacteria</taxon>
        <taxon>Campylobacterales</taxon>
        <taxon>Sulfurovaceae</taxon>
        <taxon>Sulfurovum</taxon>
        <taxon>environmental samples</taxon>
    </lineage>
</organism>
<comment type="catalytic activity">
    <reaction evidence="4 7">
        <text>L-methionyl-[protein] + [thioredoxin]-disulfide + H2O = L-methionyl-(S)-S-oxide-[protein] + [thioredoxin]-dithiol</text>
        <dbReference type="Rhea" id="RHEA:14217"/>
        <dbReference type="Rhea" id="RHEA-COMP:10698"/>
        <dbReference type="Rhea" id="RHEA-COMP:10700"/>
        <dbReference type="Rhea" id="RHEA-COMP:12313"/>
        <dbReference type="Rhea" id="RHEA-COMP:12315"/>
        <dbReference type="ChEBI" id="CHEBI:15377"/>
        <dbReference type="ChEBI" id="CHEBI:16044"/>
        <dbReference type="ChEBI" id="CHEBI:29950"/>
        <dbReference type="ChEBI" id="CHEBI:44120"/>
        <dbReference type="ChEBI" id="CHEBI:50058"/>
        <dbReference type="EC" id="1.8.4.11"/>
    </reaction>
</comment>
<dbReference type="PROSITE" id="PS51790">
    <property type="entry name" value="MSRB"/>
    <property type="match status" value="1"/>
</dbReference>
<dbReference type="AlphaFoldDB" id="A0A6S6UCW6"/>
<evidence type="ECO:0000256" key="7">
    <source>
        <dbReference type="HAMAP-Rule" id="MF_01401"/>
    </source>
</evidence>
<dbReference type="InterPro" id="IPR002579">
    <property type="entry name" value="Met_Sox_Rdtase_MsrB_dom"/>
</dbReference>
<proteinExistence type="inferred from homology"/>
<comment type="similarity">
    <text evidence="7">Belongs to the MsrA Met sulfoxide reductase family.</text>
</comment>
<comment type="function">
    <text evidence="3 7">Has an important function as a repair enzyme for proteins that have been inactivated by oxidation. Catalyzes the reversible oxidation-reduction of methionine sulfoxide in proteins to methionine.</text>
</comment>
<dbReference type="InterPro" id="IPR002569">
    <property type="entry name" value="Met_Sox_Rdtase_MsrA_dom"/>
</dbReference>
<dbReference type="SUPFAM" id="SSF51316">
    <property type="entry name" value="Mss4-like"/>
    <property type="match status" value="1"/>
</dbReference>
<dbReference type="NCBIfam" id="NF004042">
    <property type="entry name" value="PRK05550.1"/>
    <property type="match status" value="1"/>
</dbReference>
<keyword evidence="2" id="KW-0511">Multifunctional enzyme</keyword>
<evidence type="ECO:0000259" key="9">
    <source>
        <dbReference type="PROSITE" id="PS51790"/>
    </source>
</evidence>
<evidence type="ECO:0000256" key="1">
    <source>
        <dbReference type="ARBA" id="ARBA00023002"/>
    </source>
</evidence>
<dbReference type="InterPro" id="IPR011057">
    <property type="entry name" value="Mss4-like_sf"/>
</dbReference>
<dbReference type="Pfam" id="PF01641">
    <property type="entry name" value="SelR"/>
    <property type="match status" value="1"/>
</dbReference>
<dbReference type="NCBIfam" id="TIGR00401">
    <property type="entry name" value="msrA"/>
    <property type="match status" value="1"/>
</dbReference>
<sequence length="319" mass="36392">MPSLKKLLLTFSVFTLTLTYAEDVKPWAIALQNLTQQEHHVIVDKGTERPYTGKYLNNKEKGTYTCKVCDTPLYKSDDKFNSNCGWPSFDDEIKGAVKRTTDADGRRTEILCANCDAHLGHVFKGEGFTPKNTRHCVNSISLNFKKENEKKTKKELKKNTLKRAYFAGGCFWGVEYHLEAIKGVKDAISGYMGGHTKNPSYYDVIRKKTGHLETVEIVYDPKIVTYETLAKAFFEIHDPTQTDGQGPDIGSQYLSAIFVQNEDEKKTVQKLIKILESKGLKIATKIINGHVFYKAEDNHQDYYEQKGSKPYCHAYKKRF</sequence>
<comment type="catalytic activity">
    <reaction evidence="6 7">
        <text>[thioredoxin]-disulfide + L-methionine + H2O = L-methionine (S)-S-oxide + [thioredoxin]-dithiol</text>
        <dbReference type="Rhea" id="RHEA:19993"/>
        <dbReference type="Rhea" id="RHEA-COMP:10698"/>
        <dbReference type="Rhea" id="RHEA-COMP:10700"/>
        <dbReference type="ChEBI" id="CHEBI:15377"/>
        <dbReference type="ChEBI" id="CHEBI:29950"/>
        <dbReference type="ChEBI" id="CHEBI:50058"/>
        <dbReference type="ChEBI" id="CHEBI:57844"/>
        <dbReference type="ChEBI" id="CHEBI:58772"/>
        <dbReference type="EC" id="1.8.4.11"/>
    </reaction>
</comment>
<comment type="catalytic activity">
    <reaction evidence="5">
        <text>L-methionyl-[protein] + [thioredoxin]-disulfide + H2O = L-methionyl-(R)-S-oxide-[protein] + [thioredoxin]-dithiol</text>
        <dbReference type="Rhea" id="RHEA:24164"/>
        <dbReference type="Rhea" id="RHEA-COMP:10698"/>
        <dbReference type="Rhea" id="RHEA-COMP:10700"/>
        <dbReference type="Rhea" id="RHEA-COMP:12313"/>
        <dbReference type="Rhea" id="RHEA-COMP:12314"/>
        <dbReference type="ChEBI" id="CHEBI:15377"/>
        <dbReference type="ChEBI" id="CHEBI:16044"/>
        <dbReference type="ChEBI" id="CHEBI:29950"/>
        <dbReference type="ChEBI" id="CHEBI:45764"/>
        <dbReference type="ChEBI" id="CHEBI:50058"/>
        <dbReference type="EC" id="1.8.4.12"/>
    </reaction>
</comment>
<evidence type="ECO:0000256" key="5">
    <source>
        <dbReference type="ARBA" id="ARBA00048488"/>
    </source>
</evidence>
<dbReference type="NCBIfam" id="TIGR00357">
    <property type="entry name" value="peptide-methionine (R)-S-oxide reductase MsrB"/>
    <property type="match status" value="1"/>
</dbReference>
<dbReference type="Gene3D" id="3.30.1060.10">
    <property type="entry name" value="Peptide methionine sulphoxide reductase MsrA"/>
    <property type="match status" value="1"/>
</dbReference>
<feature type="domain" description="MsrB" evidence="9">
    <location>
        <begin position="27"/>
        <end position="147"/>
    </location>
</feature>
<dbReference type="PANTHER" id="PTHR43774">
    <property type="entry name" value="PEPTIDE METHIONINE SULFOXIDE REDUCTASE"/>
    <property type="match status" value="1"/>
</dbReference>
<keyword evidence="1 7" id="KW-0560">Oxidoreductase</keyword>